<evidence type="ECO:0008006" key="4">
    <source>
        <dbReference type="Google" id="ProtNLM"/>
    </source>
</evidence>
<keyword evidence="3" id="KW-1185">Reference proteome</keyword>
<feature type="chain" id="PRO_5045713168" description="Ricin B lectin domain-containing protein" evidence="1">
    <location>
        <begin position="24"/>
        <end position="175"/>
    </location>
</feature>
<protein>
    <recommendedName>
        <fullName evidence="4">Ricin B lectin domain-containing protein</fullName>
    </recommendedName>
</protein>
<dbReference type="Proteomes" id="UP001465976">
    <property type="component" value="Unassembled WGS sequence"/>
</dbReference>
<evidence type="ECO:0000313" key="3">
    <source>
        <dbReference type="Proteomes" id="UP001465976"/>
    </source>
</evidence>
<evidence type="ECO:0000256" key="1">
    <source>
        <dbReference type="SAM" id="SignalP"/>
    </source>
</evidence>
<accession>A0ABR3F0M3</accession>
<reference evidence="2 3" key="1">
    <citation type="submission" date="2024-02" db="EMBL/GenBank/DDBJ databases">
        <title>A draft genome for the cacao thread blight pathogen Marasmius crinis-equi.</title>
        <authorList>
            <person name="Cohen S.P."/>
            <person name="Baruah I.K."/>
            <person name="Amoako-Attah I."/>
            <person name="Bukari Y."/>
            <person name="Meinhardt L.W."/>
            <person name="Bailey B.A."/>
        </authorList>
    </citation>
    <scope>NUCLEOTIDE SEQUENCE [LARGE SCALE GENOMIC DNA]</scope>
    <source>
        <strain evidence="2 3">GH-76</strain>
    </source>
</reference>
<dbReference type="EMBL" id="JBAHYK010001267">
    <property type="protein sequence ID" value="KAL0568751.1"/>
    <property type="molecule type" value="Genomic_DNA"/>
</dbReference>
<organism evidence="2 3">
    <name type="scientific">Marasmius crinis-equi</name>
    <dbReference type="NCBI Taxonomy" id="585013"/>
    <lineage>
        <taxon>Eukaryota</taxon>
        <taxon>Fungi</taxon>
        <taxon>Dikarya</taxon>
        <taxon>Basidiomycota</taxon>
        <taxon>Agaricomycotina</taxon>
        <taxon>Agaricomycetes</taxon>
        <taxon>Agaricomycetidae</taxon>
        <taxon>Agaricales</taxon>
        <taxon>Marasmiineae</taxon>
        <taxon>Marasmiaceae</taxon>
        <taxon>Marasmius</taxon>
    </lineage>
</organism>
<keyword evidence="1" id="KW-0732">Signal</keyword>
<evidence type="ECO:0000313" key="2">
    <source>
        <dbReference type="EMBL" id="KAL0568751.1"/>
    </source>
</evidence>
<name>A0ABR3F0M3_9AGAR</name>
<comment type="caution">
    <text evidence="2">The sequence shown here is derived from an EMBL/GenBank/DDBJ whole genome shotgun (WGS) entry which is preliminary data.</text>
</comment>
<feature type="signal peptide" evidence="1">
    <location>
        <begin position="1"/>
        <end position="23"/>
    </location>
</feature>
<sequence length="175" mass="17991">MASFSSLFALCAVASALLGGALANPVARATCSPNFEGAGISVLGANGFVTPDGRGHGSPAPFWHIQQTGQPVAGYIFRDIANDNQVLTRNPDNSLTMGAASNNGNDVRQIFNIECQTCASGAAAAPPRTPIATDCQVKMASDTSLCLQVGRPPSDDLNLIACGTTPGSELYQFST</sequence>
<proteinExistence type="predicted"/>
<gene>
    <name evidence="2" type="ORF">V5O48_013239</name>
</gene>